<keyword evidence="1" id="KW-0732">Signal</keyword>
<reference evidence="2 3" key="1">
    <citation type="journal article" date="2020" name="Microorganisms">
        <title>Osmotic Adaptation and Compatible Solute Biosynthesis of Phototrophic Bacteria as Revealed from Genome Analyses.</title>
        <authorList>
            <person name="Imhoff J.F."/>
            <person name="Rahn T."/>
            <person name="Kunzel S."/>
            <person name="Keller A."/>
            <person name="Neulinger S.C."/>
        </authorList>
    </citation>
    <scope>NUCLEOTIDE SEQUENCE [LARGE SCALE GENOMIC DNA]</scope>
    <source>
        <strain evidence="2 3">DSM 15382</strain>
    </source>
</reference>
<dbReference type="Proteomes" id="UP000697995">
    <property type="component" value="Unassembled WGS sequence"/>
</dbReference>
<dbReference type="EMBL" id="NRSG01000041">
    <property type="protein sequence ID" value="MBK1658179.1"/>
    <property type="molecule type" value="Genomic_DNA"/>
</dbReference>
<organism evidence="2 3">
    <name type="scientific">Paracraurococcus ruber</name>
    <dbReference type="NCBI Taxonomy" id="77675"/>
    <lineage>
        <taxon>Bacteria</taxon>
        <taxon>Pseudomonadati</taxon>
        <taxon>Pseudomonadota</taxon>
        <taxon>Alphaproteobacteria</taxon>
        <taxon>Acetobacterales</taxon>
        <taxon>Roseomonadaceae</taxon>
        <taxon>Paracraurococcus</taxon>
    </lineage>
</organism>
<sequence length="117" mass="11701">MRGLPILLLLGACAIAPPPPEADPVAGPPLAQGELATDPILVAACVSRAVPGAVVALRRDGAAVAPLPALVPDTALVVDRMPQGRVAWRLLGPPAGPLTEALQRALQDCAGRIGASA</sequence>
<gene>
    <name evidence="2" type="ORF">CKO45_08040</name>
</gene>
<name>A0ABS1CUW7_9PROT</name>
<accession>A0ABS1CUW7</accession>
<evidence type="ECO:0000313" key="3">
    <source>
        <dbReference type="Proteomes" id="UP000697995"/>
    </source>
</evidence>
<protein>
    <recommendedName>
        <fullName evidence="4">Lipoprotein</fullName>
    </recommendedName>
</protein>
<evidence type="ECO:0000313" key="2">
    <source>
        <dbReference type="EMBL" id="MBK1658179.1"/>
    </source>
</evidence>
<keyword evidence="3" id="KW-1185">Reference proteome</keyword>
<dbReference type="RefSeq" id="WP_133219392.1">
    <property type="nucleotide sequence ID" value="NZ_NRSG01000041.1"/>
</dbReference>
<evidence type="ECO:0008006" key="4">
    <source>
        <dbReference type="Google" id="ProtNLM"/>
    </source>
</evidence>
<proteinExistence type="predicted"/>
<feature type="chain" id="PRO_5046580457" description="Lipoprotein" evidence="1">
    <location>
        <begin position="23"/>
        <end position="117"/>
    </location>
</feature>
<feature type="signal peptide" evidence="1">
    <location>
        <begin position="1"/>
        <end position="22"/>
    </location>
</feature>
<evidence type="ECO:0000256" key="1">
    <source>
        <dbReference type="SAM" id="SignalP"/>
    </source>
</evidence>
<comment type="caution">
    <text evidence="2">The sequence shown here is derived from an EMBL/GenBank/DDBJ whole genome shotgun (WGS) entry which is preliminary data.</text>
</comment>